<dbReference type="AlphaFoldDB" id="A0A1P8WDN5"/>
<dbReference type="OrthoDB" id="9789109at2"/>
<proteinExistence type="predicted"/>
<keyword evidence="2" id="KW-1185">Reference proteome</keyword>
<reference evidence="1 2" key="1">
    <citation type="journal article" date="2016" name="Front. Microbiol.">
        <title>Fuerstia marisgermanicae gen. nov., sp. nov., an Unusual Member of the Phylum Planctomycetes from the German Wadden Sea.</title>
        <authorList>
            <person name="Kohn T."/>
            <person name="Heuer A."/>
            <person name="Jogler M."/>
            <person name="Vollmers J."/>
            <person name="Boedeker C."/>
            <person name="Bunk B."/>
            <person name="Rast P."/>
            <person name="Borchert D."/>
            <person name="Glockner I."/>
            <person name="Freese H.M."/>
            <person name="Klenk H.P."/>
            <person name="Overmann J."/>
            <person name="Kaster A.K."/>
            <person name="Rohde M."/>
            <person name="Wiegand S."/>
            <person name="Jogler C."/>
        </authorList>
    </citation>
    <scope>NUCLEOTIDE SEQUENCE [LARGE SCALE GENOMIC DNA]</scope>
    <source>
        <strain evidence="1 2">NH11</strain>
    </source>
</reference>
<dbReference type="InterPro" id="IPR014519">
    <property type="entry name" value="UCP024492"/>
</dbReference>
<dbReference type="InterPro" id="IPR007438">
    <property type="entry name" value="DUF488"/>
</dbReference>
<dbReference type="EMBL" id="CP017641">
    <property type="protein sequence ID" value="APZ92141.1"/>
    <property type="molecule type" value="Genomic_DNA"/>
</dbReference>
<name>A0A1P8WDN5_9PLAN</name>
<evidence type="ECO:0000313" key="2">
    <source>
        <dbReference type="Proteomes" id="UP000187735"/>
    </source>
</evidence>
<dbReference type="KEGG" id="fmr:Fuma_01746"/>
<sequence>MIVKNQMTLWTIGHANHDIKTFLALLNQHQIQALADIRRFPGSRKFPQFNCEKLAITLKSHEIEYQWFEDLGGRRSKSMDADESPNGGWRNSSFRNYADYMLSSRFHVAFMELEALALAQRTAIMCAESVFWRCHRRLVSDYAVATGGRVNHIFPNGQVKPHSLTSEAVVEDQNPCRIVYPAAPTLFD</sequence>
<dbReference type="Pfam" id="PF04343">
    <property type="entry name" value="DUF488"/>
    <property type="match status" value="1"/>
</dbReference>
<dbReference type="PANTHER" id="PTHR39337:SF1">
    <property type="entry name" value="BLR5642 PROTEIN"/>
    <property type="match status" value="1"/>
</dbReference>
<evidence type="ECO:0008006" key="3">
    <source>
        <dbReference type="Google" id="ProtNLM"/>
    </source>
</evidence>
<protein>
    <recommendedName>
        <fullName evidence="3">DUF488 domain-containing protein</fullName>
    </recommendedName>
</protein>
<dbReference type="PANTHER" id="PTHR39337">
    <property type="entry name" value="BLR5642 PROTEIN"/>
    <property type="match status" value="1"/>
</dbReference>
<organism evidence="1 2">
    <name type="scientific">Fuerstiella marisgermanici</name>
    <dbReference type="NCBI Taxonomy" id="1891926"/>
    <lineage>
        <taxon>Bacteria</taxon>
        <taxon>Pseudomonadati</taxon>
        <taxon>Planctomycetota</taxon>
        <taxon>Planctomycetia</taxon>
        <taxon>Planctomycetales</taxon>
        <taxon>Planctomycetaceae</taxon>
        <taxon>Fuerstiella</taxon>
    </lineage>
</organism>
<gene>
    <name evidence="1" type="ORF">Fuma_01746</name>
</gene>
<accession>A0A1P8WDN5</accession>
<dbReference type="PIRSF" id="PIRSF024492">
    <property type="entry name" value="UCP024492"/>
    <property type="match status" value="1"/>
</dbReference>
<dbReference type="STRING" id="1891926.Fuma_01746"/>
<evidence type="ECO:0000313" key="1">
    <source>
        <dbReference type="EMBL" id="APZ92141.1"/>
    </source>
</evidence>
<dbReference type="Proteomes" id="UP000187735">
    <property type="component" value="Chromosome"/>
</dbReference>